<proteinExistence type="predicted"/>
<evidence type="ECO:0000313" key="1">
    <source>
        <dbReference type="EMBL" id="MDR9777987.1"/>
    </source>
</evidence>
<dbReference type="RefSeq" id="WP_310866135.1">
    <property type="nucleotide sequence ID" value="NZ_JAVLSF010000358.1"/>
</dbReference>
<gene>
    <name evidence="1" type="ORF">RJJ65_36240</name>
</gene>
<evidence type="ECO:0000313" key="2">
    <source>
        <dbReference type="Proteomes" id="UP001268610"/>
    </source>
</evidence>
<dbReference type="Proteomes" id="UP001268610">
    <property type="component" value="Unassembled WGS sequence"/>
</dbReference>
<protein>
    <submittedName>
        <fullName evidence="1">Uncharacterized protein</fullName>
    </submittedName>
</protein>
<feature type="non-terminal residue" evidence="1">
    <location>
        <position position="1"/>
    </location>
</feature>
<name>A0AAJ2H2H6_9HYPH</name>
<comment type="caution">
    <text evidence="1">The sequence shown here is derived from an EMBL/GenBank/DDBJ whole genome shotgun (WGS) entry which is preliminary data.</text>
</comment>
<reference evidence="1" key="1">
    <citation type="submission" date="2023-04" db="EMBL/GenBank/DDBJ databases">
        <title>Genomic characterization of faba bean (Vicia faba) microsymbionts in Mexican soils.</title>
        <authorList>
            <person name="Rivera Orduna F.N."/>
            <person name="Guevara-Luna J."/>
            <person name="Yan J."/>
            <person name="Arroyo-Herrera I."/>
            <person name="Li Y."/>
            <person name="Vasquez-Murrieta M.S."/>
            <person name="Wang E.T."/>
        </authorList>
    </citation>
    <scope>NUCLEOTIDE SEQUENCE</scope>
    <source>
        <strain evidence="1">CH26</strain>
    </source>
</reference>
<dbReference type="AlphaFoldDB" id="A0AAJ2H2H6"/>
<accession>A0AAJ2H2H6</accession>
<feature type="non-terminal residue" evidence="1">
    <location>
        <position position="189"/>
    </location>
</feature>
<organism evidence="1 2">
    <name type="scientific">Rhizobium hidalgonense</name>
    <dbReference type="NCBI Taxonomy" id="1538159"/>
    <lineage>
        <taxon>Bacteria</taxon>
        <taxon>Pseudomonadati</taxon>
        <taxon>Pseudomonadota</taxon>
        <taxon>Alphaproteobacteria</taxon>
        <taxon>Hyphomicrobiales</taxon>
        <taxon>Rhizobiaceae</taxon>
        <taxon>Rhizobium/Agrobacterium group</taxon>
        <taxon>Rhizobium</taxon>
    </lineage>
</organism>
<sequence length="189" mass="21160">QVQNSLSAYIDDNSNTFGLTEAAESMNQVYGVLRLLEITGAIELADVTNQLMNTIVNNLGHTTDAQLGAISEGLMLLSRYLEFVVLRENLLPQFLLPTINRIRHVLNLPLLREGYFLEPYLSIVQLPTLNLNLQKPDISPEQAQQLTVLYKASLNHILQKKNNPLDFQAIKLVSHFASMLAANSPSELY</sequence>
<dbReference type="EMBL" id="JAVLSF010000358">
    <property type="protein sequence ID" value="MDR9777987.1"/>
    <property type="molecule type" value="Genomic_DNA"/>
</dbReference>